<protein>
    <recommendedName>
        <fullName evidence="9">Ascorbate-specific PTS system EIIA component</fullName>
    </recommendedName>
    <alternativeName>
        <fullName evidence="10">Ascorbate-specific phosphotransferase enzyme IIA component</fullName>
    </alternativeName>
</protein>
<evidence type="ECO:0000256" key="3">
    <source>
        <dbReference type="ARBA" id="ARBA00022490"/>
    </source>
</evidence>
<evidence type="ECO:0000259" key="11">
    <source>
        <dbReference type="PROSITE" id="PS51094"/>
    </source>
</evidence>
<evidence type="ECO:0000256" key="4">
    <source>
        <dbReference type="ARBA" id="ARBA00022553"/>
    </source>
</evidence>
<name>A0A1H9TCT9_9ACTN</name>
<dbReference type="CDD" id="cd00211">
    <property type="entry name" value="PTS_IIA_fru"/>
    <property type="match status" value="1"/>
</dbReference>
<comment type="subcellular location">
    <subcellularLocation>
        <location evidence="1">Cytoplasm</location>
    </subcellularLocation>
</comment>
<dbReference type="Pfam" id="PF00359">
    <property type="entry name" value="PTS_EIIA_2"/>
    <property type="match status" value="1"/>
</dbReference>
<comment type="function">
    <text evidence="8">The phosphoenolpyruvate-dependent sugar phosphotransferase system (sugar PTS), a major carbohydrate active transport system, catalyzes the phosphorylation of incoming sugar substrates concomitantly with their translocation across the cell membrane. The enzyme II UlaABC PTS system is involved in ascorbate transport.</text>
</comment>
<dbReference type="PANTHER" id="PTHR36203">
    <property type="entry name" value="ASCORBATE-SPECIFIC PTS SYSTEM EIIA COMPONENT"/>
    <property type="match status" value="1"/>
</dbReference>
<keyword evidence="4" id="KW-0597">Phosphoprotein</keyword>
<feature type="domain" description="PTS EIIA type-2" evidence="11">
    <location>
        <begin position="5"/>
        <end position="148"/>
    </location>
</feature>
<dbReference type="PANTHER" id="PTHR36203:SF1">
    <property type="entry name" value="ASCORBATE-SPECIFIC PTS SYSTEM EIIA COMPONENT"/>
    <property type="match status" value="1"/>
</dbReference>
<organism evidence="12 13">
    <name type="scientific">Propionibacterium cyclohexanicum</name>
    <dbReference type="NCBI Taxonomy" id="64702"/>
    <lineage>
        <taxon>Bacteria</taxon>
        <taxon>Bacillati</taxon>
        <taxon>Actinomycetota</taxon>
        <taxon>Actinomycetes</taxon>
        <taxon>Propionibacteriales</taxon>
        <taxon>Propionibacteriaceae</taxon>
        <taxon>Propionibacterium</taxon>
    </lineage>
</organism>
<dbReference type="STRING" id="64702.SAMN05443377_12126"/>
<evidence type="ECO:0000256" key="1">
    <source>
        <dbReference type="ARBA" id="ARBA00004496"/>
    </source>
</evidence>
<evidence type="ECO:0000313" key="13">
    <source>
        <dbReference type="Proteomes" id="UP000198815"/>
    </source>
</evidence>
<dbReference type="OrthoDB" id="1634238at2"/>
<dbReference type="SUPFAM" id="SSF55804">
    <property type="entry name" value="Phoshotransferase/anion transport protein"/>
    <property type="match status" value="1"/>
</dbReference>
<dbReference type="GO" id="GO:0016301">
    <property type="term" value="F:kinase activity"/>
    <property type="evidence" value="ECO:0007669"/>
    <property type="project" value="UniProtKB-KW"/>
</dbReference>
<dbReference type="PROSITE" id="PS51094">
    <property type="entry name" value="PTS_EIIA_TYPE_2"/>
    <property type="match status" value="1"/>
</dbReference>
<evidence type="ECO:0000256" key="8">
    <source>
        <dbReference type="ARBA" id="ARBA00037387"/>
    </source>
</evidence>
<evidence type="ECO:0000256" key="6">
    <source>
        <dbReference type="ARBA" id="ARBA00022683"/>
    </source>
</evidence>
<dbReference type="GO" id="GO:0009401">
    <property type="term" value="P:phosphoenolpyruvate-dependent sugar phosphotransferase system"/>
    <property type="evidence" value="ECO:0007669"/>
    <property type="project" value="UniProtKB-KW"/>
</dbReference>
<dbReference type="InterPro" id="IPR002178">
    <property type="entry name" value="PTS_EIIA_type-2_dom"/>
</dbReference>
<evidence type="ECO:0000256" key="7">
    <source>
        <dbReference type="ARBA" id="ARBA00022777"/>
    </source>
</evidence>
<dbReference type="InterPro" id="IPR051351">
    <property type="entry name" value="Ascorbate-PTS_EIIA_comp"/>
</dbReference>
<dbReference type="GO" id="GO:0005737">
    <property type="term" value="C:cytoplasm"/>
    <property type="evidence" value="ECO:0007669"/>
    <property type="project" value="UniProtKB-SubCell"/>
</dbReference>
<sequence length="159" mass="17159">MFLSMVMPDSAIALDVYADDWHEAIQLAGRGLEASGVADRAYTRAMIQEVEKHGPYIVVAPGIALAHALPCAAVHDTGLSLVRLAEPVRFGHYRYDPVRLVIGVAATDEHADLVIVSALAGVLADPMNLDQLLTATSPSEVRRILSDGELPVMPRQRTH</sequence>
<dbReference type="Proteomes" id="UP000198815">
    <property type="component" value="Unassembled WGS sequence"/>
</dbReference>
<accession>A0A1H9TCT9</accession>
<dbReference type="EMBL" id="FOGZ01000021">
    <property type="protein sequence ID" value="SER94981.1"/>
    <property type="molecule type" value="Genomic_DNA"/>
</dbReference>
<keyword evidence="6" id="KW-0598">Phosphotransferase system</keyword>
<keyword evidence="7" id="KW-0418">Kinase</keyword>
<keyword evidence="3" id="KW-0963">Cytoplasm</keyword>
<evidence type="ECO:0000256" key="9">
    <source>
        <dbReference type="ARBA" id="ARBA00041175"/>
    </source>
</evidence>
<reference evidence="12 13" key="1">
    <citation type="submission" date="2016-10" db="EMBL/GenBank/DDBJ databases">
        <authorList>
            <person name="de Groot N.N."/>
        </authorList>
    </citation>
    <scope>NUCLEOTIDE SEQUENCE [LARGE SCALE GENOMIC DNA]</scope>
    <source>
        <strain evidence="12 13">DSM 16859</strain>
    </source>
</reference>
<proteinExistence type="predicted"/>
<keyword evidence="2" id="KW-0813">Transport</keyword>
<evidence type="ECO:0000256" key="5">
    <source>
        <dbReference type="ARBA" id="ARBA00022679"/>
    </source>
</evidence>
<dbReference type="AlphaFoldDB" id="A0A1H9TCT9"/>
<evidence type="ECO:0000256" key="2">
    <source>
        <dbReference type="ARBA" id="ARBA00022448"/>
    </source>
</evidence>
<dbReference type="Gene3D" id="3.40.930.10">
    <property type="entry name" value="Mannitol-specific EII, Chain A"/>
    <property type="match status" value="1"/>
</dbReference>
<gene>
    <name evidence="12" type="ORF">SAMN05443377_12126</name>
</gene>
<evidence type="ECO:0000313" key="12">
    <source>
        <dbReference type="EMBL" id="SER94981.1"/>
    </source>
</evidence>
<keyword evidence="13" id="KW-1185">Reference proteome</keyword>
<dbReference type="InterPro" id="IPR016152">
    <property type="entry name" value="PTrfase/Anion_transptr"/>
</dbReference>
<evidence type="ECO:0000256" key="10">
    <source>
        <dbReference type="ARBA" id="ARBA00042072"/>
    </source>
</evidence>
<keyword evidence="5" id="KW-0808">Transferase</keyword>